<accession>A0AAD2DB13</accession>
<reference evidence="2" key="1">
    <citation type="submission" date="2023-07" db="EMBL/GenBank/DDBJ databases">
        <authorList>
            <consortium name="AG Swart"/>
            <person name="Singh M."/>
            <person name="Singh A."/>
            <person name="Seah K."/>
            <person name="Emmerich C."/>
        </authorList>
    </citation>
    <scope>NUCLEOTIDE SEQUENCE</scope>
    <source>
        <strain evidence="2">DP1</strain>
    </source>
</reference>
<protein>
    <submittedName>
        <fullName evidence="2">Uncharacterized protein</fullName>
    </submittedName>
</protein>
<gene>
    <name evidence="2" type="ORF">ECRASSUSDP1_LOCUS29301</name>
</gene>
<name>A0AAD2DB13_EUPCR</name>
<dbReference type="EMBL" id="CAMPGE010030160">
    <property type="protein sequence ID" value="CAI2387667.1"/>
    <property type="molecule type" value="Genomic_DNA"/>
</dbReference>
<evidence type="ECO:0000256" key="1">
    <source>
        <dbReference type="SAM" id="MobiDB-lite"/>
    </source>
</evidence>
<evidence type="ECO:0000313" key="2">
    <source>
        <dbReference type="EMBL" id="CAI2387667.1"/>
    </source>
</evidence>
<sequence length="316" mass="36854">MSLQIEEVKSTEQISNRKVIKQKYKNKKGHTVIKEFKVSRNKVRAERKFSRKTPRKEPKNKLTLKLQRSERIHLPDSFTTGQKSVKPLKIAIKPRNPSTRLRHPKSPSQPPKSFGHRKFFTGSLRDCSRLGKRNCAECKGNDWERKCGLLPSKNSSTPVRTRNKQRKEKITNRFFSVNDAYTPQVAADKSCDTALGYNTNHSKAIKRRCNLKFNQKRLNSTLDDDKYPPKFVYQHSAGETHIQSQKRINGLQRPWSSHQKIVQKSLKRPKLKKKALRLPLKADIKHFNKYTITKKTIDKEKEGEISSIKESHLHYF</sequence>
<keyword evidence="3" id="KW-1185">Reference proteome</keyword>
<dbReference type="AlphaFoldDB" id="A0AAD2DB13"/>
<dbReference type="Proteomes" id="UP001295684">
    <property type="component" value="Unassembled WGS sequence"/>
</dbReference>
<organism evidence="2 3">
    <name type="scientific">Euplotes crassus</name>
    <dbReference type="NCBI Taxonomy" id="5936"/>
    <lineage>
        <taxon>Eukaryota</taxon>
        <taxon>Sar</taxon>
        <taxon>Alveolata</taxon>
        <taxon>Ciliophora</taxon>
        <taxon>Intramacronucleata</taxon>
        <taxon>Spirotrichea</taxon>
        <taxon>Hypotrichia</taxon>
        <taxon>Euplotida</taxon>
        <taxon>Euplotidae</taxon>
        <taxon>Moneuplotes</taxon>
    </lineage>
</organism>
<feature type="region of interest" description="Disordered" evidence="1">
    <location>
        <begin position="92"/>
        <end position="117"/>
    </location>
</feature>
<proteinExistence type="predicted"/>
<comment type="caution">
    <text evidence="2">The sequence shown here is derived from an EMBL/GenBank/DDBJ whole genome shotgun (WGS) entry which is preliminary data.</text>
</comment>
<evidence type="ECO:0000313" key="3">
    <source>
        <dbReference type="Proteomes" id="UP001295684"/>
    </source>
</evidence>